<evidence type="ECO:0000256" key="1">
    <source>
        <dbReference type="SAM" id="MobiDB-lite"/>
    </source>
</evidence>
<evidence type="ECO:0008006" key="5">
    <source>
        <dbReference type="Google" id="ProtNLM"/>
    </source>
</evidence>
<dbReference type="EMBL" id="JBBFKC010000004">
    <property type="protein sequence ID" value="MEJ3690622.1"/>
    <property type="molecule type" value="Genomic_DNA"/>
</dbReference>
<keyword evidence="2" id="KW-0732">Signal</keyword>
<dbReference type="PROSITE" id="PS51257">
    <property type="entry name" value="PROKAR_LIPOPROTEIN"/>
    <property type="match status" value="1"/>
</dbReference>
<dbReference type="RefSeq" id="WP_337678973.1">
    <property type="nucleotide sequence ID" value="NZ_JBBFKB010000102.1"/>
</dbReference>
<feature type="region of interest" description="Disordered" evidence="1">
    <location>
        <begin position="32"/>
        <end position="64"/>
    </location>
</feature>
<evidence type="ECO:0000256" key="2">
    <source>
        <dbReference type="SAM" id="SignalP"/>
    </source>
</evidence>
<sequence>MKIKNRIRAGIVLLALALGLTACGGSSSSTASSAASSAPASSVSESVSAEPESTSAAPESAVSTEASPLDGIKFSVSKVRNDNTGNWRISLIAENIDMSEYALDYYKQYFTDDSEIHFIVNFSYNTTTKIMNMGGQLDVTVQDYVPKEEHDANTLGSGTVLAEYLVDKETGEVEKIG</sequence>
<protein>
    <recommendedName>
        <fullName evidence="5">Lipoprotein</fullName>
    </recommendedName>
</protein>
<keyword evidence="4" id="KW-1185">Reference proteome</keyword>
<evidence type="ECO:0000313" key="4">
    <source>
        <dbReference type="Proteomes" id="UP001379600"/>
    </source>
</evidence>
<dbReference type="AlphaFoldDB" id="A0AB35XXA9"/>
<reference evidence="3 4" key="1">
    <citation type="submission" date="2024-03" db="EMBL/GenBank/DDBJ databases">
        <authorList>
            <person name="Plomp N."/>
            <person name="Harmsen H.J."/>
        </authorList>
    </citation>
    <scope>NUCLEOTIDE SEQUENCE [LARGE SCALE GENOMIC DNA]</scope>
    <source>
        <strain evidence="3 4">HTF-76H</strain>
    </source>
</reference>
<comment type="caution">
    <text evidence="3">The sequence shown here is derived from an EMBL/GenBank/DDBJ whole genome shotgun (WGS) entry which is preliminary data.</text>
</comment>
<gene>
    <name evidence="3" type="ORF">WF787_05185</name>
</gene>
<dbReference type="Proteomes" id="UP001379600">
    <property type="component" value="Unassembled WGS sequence"/>
</dbReference>
<accession>A0AB35XXA9</accession>
<feature type="chain" id="PRO_5044240944" description="Lipoprotein" evidence="2">
    <location>
        <begin position="32"/>
        <end position="177"/>
    </location>
</feature>
<feature type="signal peptide" evidence="2">
    <location>
        <begin position="1"/>
        <end position="31"/>
    </location>
</feature>
<name>A0AB35XXA9_9FIRM</name>
<organism evidence="3 4">
    <name type="scientific">Faecalibacterium taiwanense</name>
    <dbReference type="NCBI Taxonomy" id="3030638"/>
    <lineage>
        <taxon>Bacteria</taxon>
        <taxon>Bacillati</taxon>
        <taxon>Bacillota</taxon>
        <taxon>Clostridia</taxon>
        <taxon>Eubacteriales</taxon>
        <taxon>Oscillospiraceae</taxon>
        <taxon>Faecalibacterium</taxon>
    </lineage>
</organism>
<proteinExistence type="predicted"/>
<evidence type="ECO:0000313" key="3">
    <source>
        <dbReference type="EMBL" id="MEJ3690622.1"/>
    </source>
</evidence>